<evidence type="ECO:0000313" key="3">
    <source>
        <dbReference type="Proteomes" id="UP000026962"/>
    </source>
</evidence>
<dbReference type="Gramene" id="OPUNC12G09570.1">
    <property type="protein sequence ID" value="OPUNC12G09570.1"/>
    <property type="gene ID" value="OPUNC12G09570"/>
</dbReference>
<protein>
    <submittedName>
        <fullName evidence="2">Uncharacterized protein</fullName>
    </submittedName>
</protein>
<evidence type="ECO:0000313" key="2">
    <source>
        <dbReference type="EnsemblPlants" id="OPUNC12G09570.1"/>
    </source>
</evidence>
<dbReference type="HOGENOM" id="CLU_697148_0_0_1"/>
<dbReference type="AlphaFoldDB" id="A0A0E0MM03"/>
<feature type="region of interest" description="Disordered" evidence="1">
    <location>
        <begin position="48"/>
        <end position="90"/>
    </location>
</feature>
<reference evidence="2" key="2">
    <citation type="submission" date="2018-05" db="EMBL/GenBank/DDBJ databases">
        <title>OpunRS2 (Oryza punctata Reference Sequence Version 2).</title>
        <authorList>
            <person name="Zhang J."/>
            <person name="Kudrna D."/>
            <person name="Lee S."/>
            <person name="Talag J."/>
            <person name="Welchert J."/>
            <person name="Wing R.A."/>
        </authorList>
    </citation>
    <scope>NUCLEOTIDE SEQUENCE [LARGE SCALE GENOMIC DNA]</scope>
</reference>
<accession>A0A0E0MM03</accession>
<keyword evidence="3" id="KW-1185">Reference proteome</keyword>
<name>A0A0E0MM03_ORYPU</name>
<dbReference type="EnsemblPlants" id="OPUNC12G09570.1">
    <property type="protein sequence ID" value="OPUNC12G09570.1"/>
    <property type="gene ID" value="OPUNC12G09570"/>
</dbReference>
<sequence length="396" mass="43554">MADITDGSLRRKKIETMQQEGNRRRGRGCNSYKSAVGEKTIRIKDASIAAATATGDPSEAPTSTPARSGGPHLNTSNHKGEVVGREKGGGEGMTALVTLATTAASVHRPATATSLGHRFCLTLPPPPPHVASANPTTRTIASSSDRFGQPPTTGSAHRRWEADREEEEEGSRRGVAHRLPWGGHSSSATARRLGKRGLEGKWEGEGAELTKKKSLFSPGSPYQMKTRFGAYPGLQSSGKRSQRRRNTRTPFMKYLKNGWLPEDEAEAKRLQIRATKYKLVSGQLYLSRVRKWRKKYTRDCAVHTRPAESTPKTRRRKRLRLGHLLTSSGNSPATAIGNWLREVVVVHVQITGVRGYGQRERTDVSSLSDCLHPDTLDQDQTWYGGEDDIKLGMGEP</sequence>
<dbReference type="Proteomes" id="UP000026962">
    <property type="component" value="Chromosome 12"/>
</dbReference>
<organism evidence="2">
    <name type="scientific">Oryza punctata</name>
    <name type="common">Red rice</name>
    <dbReference type="NCBI Taxonomy" id="4537"/>
    <lineage>
        <taxon>Eukaryota</taxon>
        <taxon>Viridiplantae</taxon>
        <taxon>Streptophyta</taxon>
        <taxon>Embryophyta</taxon>
        <taxon>Tracheophyta</taxon>
        <taxon>Spermatophyta</taxon>
        <taxon>Magnoliopsida</taxon>
        <taxon>Liliopsida</taxon>
        <taxon>Poales</taxon>
        <taxon>Poaceae</taxon>
        <taxon>BOP clade</taxon>
        <taxon>Oryzoideae</taxon>
        <taxon>Oryzeae</taxon>
        <taxon>Oryzinae</taxon>
        <taxon>Oryza</taxon>
    </lineage>
</organism>
<evidence type="ECO:0000256" key="1">
    <source>
        <dbReference type="SAM" id="MobiDB-lite"/>
    </source>
</evidence>
<feature type="region of interest" description="Disordered" evidence="1">
    <location>
        <begin position="1"/>
        <end position="33"/>
    </location>
</feature>
<feature type="region of interest" description="Disordered" evidence="1">
    <location>
        <begin position="126"/>
        <end position="196"/>
    </location>
</feature>
<proteinExistence type="predicted"/>
<feature type="compositionally biased region" description="Polar residues" evidence="1">
    <location>
        <begin position="133"/>
        <end position="155"/>
    </location>
</feature>
<feature type="compositionally biased region" description="Basic and acidic residues" evidence="1">
    <location>
        <begin position="78"/>
        <end position="89"/>
    </location>
</feature>
<reference evidence="2" key="1">
    <citation type="submission" date="2015-04" db="UniProtKB">
        <authorList>
            <consortium name="EnsemblPlants"/>
        </authorList>
    </citation>
    <scope>IDENTIFICATION</scope>
</reference>